<dbReference type="InterPro" id="IPR000847">
    <property type="entry name" value="LysR_HTH_N"/>
</dbReference>
<evidence type="ECO:0000256" key="1">
    <source>
        <dbReference type="ARBA" id="ARBA00009437"/>
    </source>
</evidence>
<evidence type="ECO:0000256" key="2">
    <source>
        <dbReference type="ARBA" id="ARBA00023015"/>
    </source>
</evidence>
<dbReference type="Proteomes" id="UP000012046">
    <property type="component" value="Unassembled WGS sequence"/>
</dbReference>
<dbReference type="PANTHER" id="PTHR30537:SF5">
    <property type="entry name" value="HTH-TYPE TRANSCRIPTIONAL ACTIVATOR TTDR-RELATED"/>
    <property type="match status" value="1"/>
</dbReference>
<reference evidence="6 7" key="1">
    <citation type="journal article" date="2012" name="J. Bacteriol.">
        <title>Genome Sequence of Extracellular-Protease-Producing Alishewanella jeotgali Isolated from Traditional Korean Fermented Seafood.</title>
        <authorList>
            <person name="Jung J."/>
            <person name="Chun J."/>
            <person name="Park W."/>
        </authorList>
    </citation>
    <scope>NUCLEOTIDE SEQUENCE [LARGE SCALE GENOMIC DNA]</scope>
    <source>
        <strain evidence="6 7">KCTC 22429</strain>
    </source>
</reference>
<dbReference type="FunFam" id="1.10.10.10:FF:000001">
    <property type="entry name" value="LysR family transcriptional regulator"/>
    <property type="match status" value="1"/>
</dbReference>
<proteinExistence type="inferred from homology"/>
<evidence type="ECO:0000313" key="7">
    <source>
        <dbReference type="Proteomes" id="UP000012046"/>
    </source>
</evidence>
<name>H3ZAS7_9ALTE</name>
<evidence type="ECO:0000256" key="4">
    <source>
        <dbReference type="ARBA" id="ARBA00023163"/>
    </source>
</evidence>
<keyword evidence="3" id="KW-0238">DNA-binding</keyword>
<evidence type="ECO:0000256" key="3">
    <source>
        <dbReference type="ARBA" id="ARBA00023125"/>
    </source>
</evidence>
<organism evidence="6 7">
    <name type="scientific">Alishewanella jeotgali KCTC 22429</name>
    <dbReference type="NCBI Taxonomy" id="1129374"/>
    <lineage>
        <taxon>Bacteria</taxon>
        <taxon>Pseudomonadati</taxon>
        <taxon>Pseudomonadota</taxon>
        <taxon>Gammaproteobacteria</taxon>
        <taxon>Alteromonadales</taxon>
        <taxon>Alteromonadaceae</taxon>
        <taxon>Alishewanella</taxon>
    </lineage>
</organism>
<dbReference type="FunFam" id="3.40.190.290:FF:000001">
    <property type="entry name" value="Transcriptional regulator, LysR family"/>
    <property type="match status" value="1"/>
</dbReference>
<dbReference type="InterPro" id="IPR036388">
    <property type="entry name" value="WH-like_DNA-bd_sf"/>
</dbReference>
<dbReference type="GO" id="GO:0003700">
    <property type="term" value="F:DNA-binding transcription factor activity"/>
    <property type="evidence" value="ECO:0007669"/>
    <property type="project" value="InterPro"/>
</dbReference>
<dbReference type="STRING" id="1129374.AJE_02151"/>
<dbReference type="SUPFAM" id="SSF53850">
    <property type="entry name" value="Periplasmic binding protein-like II"/>
    <property type="match status" value="1"/>
</dbReference>
<dbReference type="PROSITE" id="PS50931">
    <property type="entry name" value="HTH_LYSR"/>
    <property type="match status" value="1"/>
</dbReference>
<dbReference type="Gene3D" id="3.40.190.290">
    <property type="match status" value="1"/>
</dbReference>
<dbReference type="eggNOG" id="COG0583">
    <property type="taxonomic scope" value="Bacteria"/>
</dbReference>
<dbReference type="EMBL" id="AHTH01000005">
    <property type="protein sequence ID" value="EHR42041.1"/>
    <property type="molecule type" value="Genomic_DNA"/>
</dbReference>
<dbReference type="PANTHER" id="PTHR30537">
    <property type="entry name" value="HTH-TYPE TRANSCRIPTIONAL REGULATOR"/>
    <property type="match status" value="1"/>
</dbReference>
<dbReference type="InterPro" id="IPR058163">
    <property type="entry name" value="LysR-type_TF_proteobact-type"/>
</dbReference>
<comment type="caution">
    <text evidence="6">The sequence shown here is derived from an EMBL/GenBank/DDBJ whole genome shotgun (WGS) entry which is preliminary data.</text>
</comment>
<dbReference type="RefSeq" id="WP_008949454.1">
    <property type="nucleotide sequence ID" value="NZ_AHTH01000005.1"/>
</dbReference>
<dbReference type="Pfam" id="PF00126">
    <property type="entry name" value="HTH_1"/>
    <property type="match status" value="1"/>
</dbReference>
<feature type="domain" description="HTH lysR-type" evidence="5">
    <location>
        <begin position="3"/>
        <end position="60"/>
    </location>
</feature>
<keyword evidence="4" id="KW-0804">Transcription</keyword>
<dbReference type="AlphaFoldDB" id="H3ZAS7"/>
<keyword evidence="7" id="KW-1185">Reference proteome</keyword>
<dbReference type="Gene3D" id="1.10.10.10">
    <property type="entry name" value="Winged helix-like DNA-binding domain superfamily/Winged helix DNA-binding domain"/>
    <property type="match status" value="1"/>
</dbReference>
<keyword evidence="2" id="KW-0805">Transcription regulation</keyword>
<comment type="similarity">
    <text evidence="1">Belongs to the LysR transcriptional regulatory family.</text>
</comment>
<dbReference type="InterPro" id="IPR036390">
    <property type="entry name" value="WH_DNA-bd_sf"/>
</dbReference>
<evidence type="ECO:0000259" key="5">
    <source>
        <dbReference type="PROSITE" id="PS50931"/>
    </source>
</evidence>
<dbReference type="PATRIC" id="fig|1129374.4.peg.433"/>
<dbReference type="CDD" id="cd08422">
    <property type="entry name" value="PBP2_CrgA_like"/>
    <property type="match status" value="1"/>
</dbReference>
<accession>H3ZAS7</accession>
<dbReference type="GO" id="GO:0043565">
    <property type="term" value="F:sequence-specific DNA binding"/>
    <property type="evidence" value="ECO:0007669"/>
    <property type="project" value="TreeGrafter"/>
</dbReference>
<dbReference type="InterPro" id="IPR005119">
    <property type="entry name" value="LysR_subst-bd"/>
</dbReference>
<dbReference type="Pfam" id="PF03466">
    <property type="entry name" value="LysR_substrate"/>
    <property type="match status" value="1"/>
</dbReference>
<protein>
    <submittedName>
        <fullName evidence="6">LysR family transcriptional regulator</fullName>
    </submittedName>
</protein>
<dbReference type="SUPFAM" id="SSF46785">
    <property type="entry name" value="Winged helix' DNA-binding domain"/>
    <property type="match status" value="1"/>
</dbReference>
<sequence length="297" mass="32285">MLDRLTSMQIFVEAASLGSLSAAGRALKLSPAMASKYLDALENRLGVKLLHRSTRQLRLTDAGEDYLGSCRRILQQVAEADAEITALSSEAIGLLRMNIPLSFGAHYIAPLLPEFSQRYPLVEIELGLSDQQQDILAGGWDLAVRIGQLSDSNLKSRGLGNCPMRLCAAPAYLQRYGTPQHSSELARHNCLSYTLSAMQRSGNWAFGRQGEHKVNVKGNLQANSGDALLAAAIGGQGIIYQPDFIVRQALASGQLQEIRLELPNIDLGGLHILFHPSRSQPAKVRAMIDFLVAKLAT</sequence>
<gene>
    <name evidence="6" type="ORF">AJE_02151</name>
</gene>
<evidence type="ECO:0000313" key="6">
    <source>
        <dbReference type="EMBL" id="EHR42041.1"/>
    </source>
</evidence>
<dbReference type="GO" id="GO:0006351">
    <property type="term" value="P:DNA-templated transcription"/>
    <property type="evidence" value="ECO:0007669"/>
    <property type="project" value="TreeGrafter"/>
</dbReference>